<protein>
    <submittedName>
        <fullName evidence="3">Uncharacterized protein</fullName>
    </submittedName>
</protein>
<keyword evidence="1" id="KW-0175">Coiled coil</keyword>
<dbReference type="Proteomes" id="UP000651452">
    <property type="component" value="Unassembled WGS sequence"/>
</dbReference>
<organism evidence="3 4">
    <name type="scientific">Ascochyta lentis</name>
    <dbReference type="NCBI Taxonomy" id="205686"/>
    <lineage>
        <taxon>Eukaryota</taxon>
        <taxon>Fungi</taxon>
        <taxon>Dikarya</taxon>
        <taxon>Ascomycota</taxon>
        <taxon>Pezizomycotina</taxon>
        <taxon>Dothideomycetes</taxon>
        <taxon>Pleosporomycetidae</taxon>
        <taxon>Pleosporales</taxon>
        <taxon>Pleosporineae</taxon>
        <taxon>Didymellaceae</taxon>
        <taxon>Ascochyta</taxon>
    </lineage>
</organism>
<gene>
    <name evidence="3" type="ORF">EKO04_009339</name>
</gene>
<feature type="region of interest" description="Disordered" evidence="2">
    <location>
        <begin position="258"/>
        <end position="322"/>
    </location>
</feature>
<evidence type="ECO:0000256" key="2">
    <source>
        <dbReference type="SAM" id="MobiDB-lite"/>
    </source>
</evidence>
<keyword evidence="4" id="KW-1185">Reference proteome</keyword>
<reference evidence="3" key="2">
    <citation type="submission" date="2020-09" db="EMBL/GenBank/DDBJ databases">
        <title>Reference genome assembly for Australian Ascochyta lentis isolate Al4.</title>
        <authorList>
            <person name="Lee R.C."/>
            <person name="Farfan-Caceres L.M."/>
            <person name="Debler J.W."/>
            <person name="Williams A.H."/>
            <person name="Henares B.M."/>
        </authorList>
    </citation>
    <scope>NUCLEOTIDE SEQUENCE</scope>
    <source>
        <strain evidence="3">Al4</strain>
    </source>
</reference>
<accession>A0A8H7IWT2</accession>
<feature type="region of interest" description="Disordered" evidence="2">
    <location>
        <begin position="513"/>
        <end position="540"/>
    </location>
</feature>
<dbReference type="OrthoDB" id="5309154at2759"/>
<dbReference type="EMBL" id="RZGK01000018">
    <property type="protein sequence ID" value="KAF9692578.1"/>
    <property type="molecule type" value="Genomic_DNA"/>
</dbReference>
<evidence type="ECO:0000256" key="1">
    <source>
        <dbReference type="SAM" id="Coils"/>
    </source>
</evidence>
<evidence type="ECO:0000313" key="4">
    <source>
        <dbReference type="Proteomes" id="UP000651452"/>
    </source>
</evidence>
<feature type="compositionally biased region" description="Basic residues" evidence="2">
    <location>
        <begin position="289"/>
        <end position="305"/>
    </location>
</feature>
<comment type="caution">
    <text evidence="3">The sequence shown here is derived from an EMBL/GenBank/DDBJ whole genome shotgun (WGS) entry which is preliminary data.</text>
</comment>
<proteinExistence type="predicted"/>
<feature type="coiled-coil region" evidence="1">
    <location>
        <begin position="572"/>
        <end position="645"/>
    </location>
</feature>
<sequence length="649" mass="71124">MKVIETETDRTAYAHIYVEGRVKPLEEYGQYVDARDRAICCYVPVEEGHKIRVDGRFTGVTLNVACDFFVDGICRKAHAYAGKFVQLQKNKKLEFETFLYQTPDGVIDTDMLVSAHSGSVVLSKDAPETIGTMELRVYITRQLAVEHDIDDACKYDKIKGDSDTDTQCASYKDLPPQFHMTFEKNCSTLDSAKGNRERKKIYAKRPGKEPWAIFRFHYRSRESILDSKMELTFDADNKILAKADPHALDLEPVPMLSLGAKPASKNDGDSSVRTSSPAPPDMPSTPIKGSKKTRTVQPKVVRKQQTKTTSTTTSSTSAMTPVADMNPTMITESYIDNSPHTSDTVDGQCALLQVKDGLSTATAVKVTTIDELSDDSLPATKNGDGDLFPLGPKKSAKKVASKAPAFTYMSNTGVASKRIASSSDELQPELADEAPEISVMEKDNMSAMSTSSDLPSLLQPPVATSMIIAQSAITSNTNDIVKNGAQPFISPFKKTAGKPALVDTTTSTLLKKTAAGSSPVTPVKRAPEGALTPPPDVKRIKTGLVPPFTPTMPARLSSASPTPRPLSIEAQVTEQRKRLEATRKKRAEMAAKKAAIDERMAPYKQRMAEELERLRQEMAAEQSMLDEDEQEYHASEAMLAEFERVDDGF</sequence>
<reference evidence="3" key="1">
    <citation type="submission" date="2018-12" db="EMBL/GenBank/DDBJ databases">
        <authorList>
            <person name="Syme R.A."/>
            <person name="Farfan-Caceres L."/>
            <person name="Lichtenzveig J."/>
        </authorList>
    </citation>
    <scope>NUCLEOTIDE SEQUENCE</scope>
    <source>
        <strain evidence="3">Al4</strain>
    </source>
</reference>
<evidence type="ECO:0000313" key="3">
    <source>
        <dbReference type="EMBL" id="KAF9692578.1"/>
    </source>
</evidence>
<dbReference type="AlphaFoldDB" id="A0A8H7IWT2"/>
<name>A0A8H7IWT2_9PLEO</name>
<feature type="compositionally biased region" description="Low complexity" evidence="2">
    <location>
        <begin position="306"/>
        <end position="316"/>
    </location>
</feature>